<accession>A0ABR1Y8U8</accession>
<dbReference type="Proteomes" id="UP001492380">
    <property type="component" value="Unassembled WGS sequence"/>
</dbReference>
<gene>
    <name evidence="2" type="ORF">HDK90DRAFT_120525</name>
</gene>
<evidence type="ECO:0000313" key="3">
    <source>
        <dbReference type="Proteomes" id="UP001492380"/>
    </source>
</evidence>
<feature type="compositionally biased region" description="Basic and acidic residues" evidence="1">
    <location>
        <begin position="184"/>
        <end position="197"/>
    </location>
</feature>
<feature type="compositionally biased region" description="Pro residues" evidence="1">
    <location>
        <begin position="276"/>
        <end position="287"/>
    </location>
</feature>
<organism evidence="2 3">
    <name type="scientific">Phyllosticta capitalensis</name>
    <dbReference type="NCBI Taxonomy" id="121624"/>
    <lineage>
        <taxon>Eukaryota</taxon>
        <taxon>Fungi</taxon>
        <taxon>Dikarya</taxon>
        <taxon>Ascomycota</taxon>
        <taxon>Pezizomycotina</taxon>
        <taxon>Dothideomycetes</taxon>
        <taxon>Dothideomycetes incertae sedis</taxon>
        <taxon>Botryosphaeriales</taxon>
        <taxon>Phyllostictaceae</taxon>
        <taxon>Phyllosticta</taxon>
    </lineage>
</organism>
<name>A0ABR1Y8U8_9PEZI</name>
<evidence type="ECO:0000313" key="2">
    <source>
        <dbReference type="EMBL" id="KAK8222790.1"/>
    </source>
</evidence>
<proteinExistence type="predicted"/>
<comment type="caution">
    <text evidence="2">The sequence shown here is derived from an EMBL/GenBank/DDBJ whole genome shotgun (WGS) entry which is preliminary data.</text>
</comment>
<sequence length="305" mass="34862">MSSTPNSNPFRLSLWNEYFGLRLQDDEKIFDFQDRVRRLESQLDIDFAAASSEHQVGMWLARLPTGLLEVLRARTDDLKSGLEDVPHLVDQVRRIQLEHDVNLARSYFGQRKKPDQPFKSFAKGISSVEHRLGYLNLWGHWDSNGYERQEIDKWLVRLPPALLDKLRAETNNLRDIKSAKDVVDRVEEIESRPDATPRRPAPPKSSSKRGGRGGSASQRADQRHHPYNNARRQHETHQLPPNPVSGEDAQEPPQEPSIPNDSLQQSGVSPAKHESPPPQYRFSPCPPDSETVFVKTEPTEVEFEN</sequence>
<feature type="region of interest" description="Disordered" evidence="1">
    <location>
        <begin position="184"/>
        <end position="305"/>
    </location>
</feature>
<reference evidence="2 3" key="1">
    <citation type="submission" date="2024-04" db="EMBL/GenBank/DDBJ databases">
        <title>Phyllosticta paracitricarpa is synonymous to the EU quarantine fungus P. citricarpa based on phylogenomic analyses.</title>
        <authorList>
            <consortium name="Lawrence Berkeley National Laboratory"/>
            <person name="Van Ingen-Buijs V.A."/>
            <person name="Van Westerhoven A.C."/>
            <person name="Haridas S."/>
            <person name="Skiadas P."/>
            <person name="Martin F."/>
            <person name="Groenewald J.Z."/>
            <person name="Crous P.W."/>
            <person name="Seidl M.F."/>
        </authorList>
    </citation>
    <scope>NUCLEOTIDE SEQUENCE [LARGE SCALE GENOMIC DNA]</scope>
    <source>
        <strain evidence="2 3">CBS 123374</strain>
    </source>
</reference>
<protein>
    <submittedName>
        <fullName evidence="2">Uncharacterized protein</fullName>
    </submittedName>
</protein>
<dbReference type="EMBL" id="JBBWRZ010000015">
    <property type="protein sequence ID" value="KAK8222790.1"/>
    <property type="molecule type" value="Genomic_DNA"/>
</dbReference>
<feature type="compositionally biased region" description="Polar residues" evidence="1">
    <location>
        <begin position="257"/>
        <end position="268"/>
    </location>
</feature>
<evidence type="ECO:0000256" key="1">
    <source>
        <dbReference type="SAM" id="MobiDB-lite"/>
    </source>
</evidence>
<keyword evidence="3" id="KW-1185">Reference proteome</keyword>